<keyword evidence="1" id="KW-1133">Transmembrane helix</keyword>
<keyword evidence="1" id="KW-0812">Transmembrane</keyword>
<accession>A0A8J7IIA1</accession>
<proteinExistence type="predicted"/>
<keyword evidence="1" id="KW-0472">Membrane</keyword>
<name>A0A8J7IIA1_9FLAO</name>
<dbReference type="PANTHER" id="PTHR30273:SF2">
    <property type="entry name" value="PROTEIN FECR"/>
    <property type="match status" value="1"/>
</dbReference>
<dbReference type="Gene3D" id="2.60.120.1440">
    <property type="match status" value="1"/>
</dbReference>
<organism evidence="4 5">
    <name type="scientific">Snuella sedimenti</name>
    <dbReference type="NCBI Taxonomy" id="2798802"/>
    <lineage>
        <taxon>Bacteria</taxon>
        <taxon>Pseudomonadati</taxon>
        <taxon>Bacteroidota</taxon>
        <taxon>Flavobacteriia</taxon>
        <taxon>Flavobacteriales</taxon>
        <taxon>Flavobacteriaceae</taxon>
        <taxon>Snuella</taxon>
    </lineage>
</organism>
<evidence type="ECO:0000259" key="2">
    <source>
        <dbReference type="Pfam" id="PF04773"/>
    </source>
</evidence>
<gene>
    <name evidence="4" type="ORF">JF259_14965</name>
</gene>
<feature type="domain" description="Protein FecR C-terminal" evidence="3">
    <location>
        <begin position="317"/>
        <end position="385"/>
    </location>
</feature>
<dbReference type="PIRSF" id="PIRSF018266">
    <property type="entry name" value="FecR"/>
    <property type="match status" value="1"/>
</dbReference>
<evidence type="ECO:0000259" key="3">
    <source>
        <dbReference type="Pfam" id="PF16344"/>
    </source>
</evidence>
<feature type="transmembrane region" description="Helical" evidence="1">
    <location>
        <begin position="83"/>
        <end position="102"/>
    </location>
</feature>
<dbReference type="Pfam" id="PF04773">
    <property type="entry name" value="FecR"/>
    <property type="match status" value="1"/>
</dbReference>
<evidence type="ECO:0000256" key="1">
    <source>
        <dbReference type="SAM" id="Phobius"/>
    </source>
</evidence>
<dbReference type="InterPro" id="IPR006860">
    <property type="entry name" value="FecR"/>
</dbReference>
<dbReference type="GO" id="GO:0016989">
    <property type="term" value="F:sigma factor antagonist activity"/>
    <property type="evidence" value="ECO:0007669"/>
    <property type="project" value="TreeGrafter"/>
</dbReference>
<protein>
    <submittedName>
        <fullName evidence="4">FecR domain-containing protein</fullName>
    </submittedName>
</protein>
<dbReference type="RefSeq" id="WP_199116457.1">
    <property type="nucleotide sequence ID" value="NZ_JAELVQ010000025.1"/>
</dbReference>
<comment type="caution">
    <text evidence="4">The sequence shown here is derived from an EMBL/GenBank/DDBJ whole genome shotgun (WGS) entry which is preliminary data.</text>
</comment>
<keyword evidence="5" id="KW-1185">Reference proteome</keyword>
<evidence type="ECO:0000313" key="4">
    <source>
        <dbReference type="EMBL" id="MBJ6369393.1"/>
    </source>
</evidence>
<dbReference type="Gene3D" id="3.55.50.30">
    <property type="match status" value="1"/>
</dbReference>
<reference evidence="4" key="1">
    <citation type="submission" date="2020-12" db="EMBL/GenBank/DDBJ databases">
        <title>Snuella sp. nov., isolated from sediment in Incheon.</title>
        <authorList>
            <person name="Kim W."/>
        </authorList>
    </citation>
    <scope>NUCLEOTIDE SEQUENCE</scope>
    <source>
        <strain evidence="4">CAU 1569</strain>
    </source>
</reference>
<dbReference type="InterPro" id="IPR012373">
    <property type="entry name" value="Ferrdict_sens_TM"/>
</dbReference>
<dbReference type="Proteomes" id="UP000610931">
    <property type="component" value="Unassembled WGS sequence"/>
</dbReference>
<sequence length="386" mass="43785">MIQNIEKLIVKYLTNSATATELDVLSKWVEDPKNKMLFKEFVETHVAINYNMNDPETKKVIEQFLKDIKKEESSRYRIVNQPIYKYAVAASILLLVSLTIFLNRNESKPNKVDPTVVNTPIEPGTDKATLTLEDGTVVALEKGNSFQTQNANSNGEEIIYKDGKGKVKELVYNYLTIPRGGQFHIVLSDGTEVWLNSESQLKYPIDFIEGNKREVELVYGEAYFDVSPSALHKGAKFKVINQSQEVEVLGTEFNIKAYKDESNIYTTLVEGSVVVDNGNLKHNLTPNQQYILNPNTNNFSVAEVDVKTVTSWKDGVFSFIDVPLKDIMKVVSRWYDVDVVFENKTLESIEFIGVLDKKISIDEILSIIKSTSINDYNINKKTITLR</sequence>
<feature type="domain" description="FecR protein" evidence="2">
    <location>
        <begin position="178"/>
        <end position="273"/>
    </location>
</feature>
<dbReference type="AlphaFoldDB" id="A0A8J7IIA1"/>
<dbReference type="InterPro" id="IPR032508">
    <property type="entry name" value="FecR_C"/>
</dbReference>
<dbReference type="PANTHER" id="PTHR30273">
    <property type="entry name" value="PERIPLASMIC SIGNAL SENSOR AND SIGMA FACTOR ACTIVATOR FECR-RELATED"/>
    <property type="match status" value="1"/>
</dbReference>
<dbReference type="Pfam" id="PF16344">
    <property type="entry name" value="FecR_C"/>
    <property type="match status" value="1"/>
</dbReference>
<evidence type="ECO:0000313" key="5">
    <source>
        <dbReference type="Proteomes" id="UP000610931"/>
    </source>
</evidence>
<dbReference type="EMBL" id="JAELVQ010000025">
    <property type="protein sequence ID" value="MBJ6369393.1"/>
    <property type="molecule type" value="Genomic_DNA"/>
</dbReference>